<dbReference type="PANTHER" id="PTHR34478">
    <property type="entry name" value="PROTEIN LEMA"/>
    <property type="match status" value="1"/>
</dbReference>
<name>A0A7I9VR18_9BACT</name>
<organism evidence="6 7">
    <name type="scientific">Anaeromyxobacter diazotrophicus</name>
    <dbReference type="NCBI Taxonomy" id="2590199"/>
    <lineage>
        <taxon>Bacteria</taxon>
        <taxon>Pseudomonadati</taxon>
        <taxon>Myxococcota</taxon>
        <taxon>Myxococcia</taxon>
        <taxon>Myxococcales</taxon>
        <taxon>Cystobacterineae</taxon>
        <taxon>Anaeromyxobacteraceae</taxon>
        <taxon>Anaeromyxobacter</taxon>
    </lineage>
</organism>
<evidence type="ECO:0000256" key="5">
    <source>
        <dbReference type="ARBA" id="ARBA00023136"/>
    </source>
</evidence>
<sequence length="195" mass="20603">MVGALVVLVVVVVLGSAVARLYNGLVARRNGYRNAYSQIDVQLRRRHDLIPNLVEATRAYLKHERETLDAVVQARAQAEGAARGAAAAPGDAGAMQRLAGAEGALSGALARLVAVAEAYPDLKANGSVAQLFEELASTENRVAFARQAYNDAVMEYNVGRESFPASALAGTFGFTEAAPYESASETERAPVRVAL</sequence>
<proteinExistence type="inferred from homology"/>
<evidence type="ECO:0000256" key="3">
    <source>
        <dbReference type="ARBA" id="ARBA00022692"/>
    </source>
</evidence>
<keyword evidence="4" id="KW-1133">Transmembrane helix</keyword>
<dbReference type="GO" id="GO:0016020">
    <property type="term" value="C:membrane"/>
    <property type="evidence" value="ECO:0007669"/>
    <property type="project" value="UniProtKB-SubCell"/>
</dbReference>
<keyword evidence="3" id="KW-0812">Transmembrane</keyword>
<dbReference type="AlphaFoldDB" id="A0A7I9VR18"/>
<keyword evidence="5" id="KW-0472">Membrane</keyword>
<protein>
    <recommendedName>
        <fullName evidence="8">LemA family protein</fullName>
    </recommendedName>
</protein>
<evidence type="ECO:0008006" key="8">
    <source>
        <dbReference type="Google" id="ProtNLM"/>
    </source>
</evidence>
<keyword evidence="7" id="KW-1185">Reference proteome</keyword>
<evidence type="ECO:0000256" key="1">
    <source>
        <dbReference type="ARBA" id="ARBA00004167"/>
    </source>
</evidence>
<dbReference type="InterPro" id="IPR023353">
    <property type="entry name" value="LemA-like_dom_sf"/>
</dbReference>
<dbReference type="PANTHER" id="PTHR34478:SF2">
    <property type="entry name" value="MEMBRANE PROTEIN"/>
    <property type="match status" value="1"/>
</dbReference>
<dbReference type="Gene3D" id="1.20.1440.20">
    <property type="entry name" value="LemA-like domain"/>
    <property type="match status" value="1"/>
</dbReference>
<evidence type="ECO:0000256" key="2">
    <source>
        <dbReference type="ARBA" id="ARBA00008854"/>
    </source>
</evidence>
<dbReference type="Pfam" id="PF04011">
    <property type="entry name" value="LemA"/>
    <property type="match status" value="1"/>
</dbReference>
<dbReference type="EMBL" id="BJTG01000008">
    <property type="protein sequence ID" value="GEJ58560.1"/>
    <property type="molecule type" value="Genomic_DNA"/>
</dbReference>
<comment type="similarity">
    <text evidence="2">Belongs to the LemA family.</text>
</comment>
<dbReference type="SUPFAM" id="SSF140478">
    <property type="entry name" value="LemA-like"/>
    <property type="match status" value="1"/>
</dbReference>
<accession>A0A7I9VR18</accession>
<dbReference type="Proteomes" id="UP000503640">
    <property type="component" value="Unassembled WGS sequence"/>
</dbReference>
<dbReference type="InterPro" id="IPR007156">
    <property type="entry name" value="MamQ_LemA"/>
</dbReference>
<reference evidence="7" key="1">
    <citation type="journal article" date="2020" name="Appl. Environ. Microbiol.">
        <title>Diazotrophic Anaeromyxobacter Isolates from Soils.</title>
        <authorList>
            <person name="Masuda Y."/>
            <person name="Yamanaka H."/>
            <person name="Xu Z.X."/>
            <person name="Shiratori Y."/>
            <person name="Aono T."/>
            <person name="Amachi S."/>
            <person name="Senoo K."/>
            <person name="Itoh H."/>
        </authorList>
    </citation>
    <scope>NUCLEOTIDE SEQUENCE [LARGE SCALE GENOMIC DNA]</scope>
    <source>
        <strain evidence="7">R267</strain>
    </source>
</reference>
<comment type="caution">
    <text evidence="6">The sequence shown here is derived from an EMBL/GenBank/DDBJ whole genome shotgun (WGS) entry which is preliminary data.</text>
</comment>
<evidence type="ECO:0000313" key="7">
    <source>
        <dbReference type="Proteomes" id="UP000503640"/>
    </source>
</evidence>
<gene>
    <name evidence="6" type="ORF">AMYX_33010</name>
</gene>
<evidence type="ECO:0000313" key="6">
    <source>
        <dbReference type="EMBL" id="GEJ58560.1"/>
    </source>
</evidence>
<evidence type="ECO:0000256" key="4">
    <source>
        <dbReference type="ARBA" id="ARBA00022989"/>
    </source>
</evidence>
<dbReference type="RefSeq" id="WP_176067232.1">
    <property type="nucleotide sequence ID" value="NZ_BJTG01000008.1"/>
</dbReference>
<comment type="subcellular location">
    <subcellularLocation>
        <location evidence="1">Membrane</location>
        <topology evidence="1">Single-pass membrane protein</topology>
    </subcellularLocation>
</comment>